<evidence type="ECO:0000256" key="5">
    <source>
        <dbReference type="ARBA" id="ARBA00022692"/>
    </source>
</evidence>
<dbReference type="RefSeq" id="WP_019620361.1">
    <property type="nucleotide sequence ID" value="NZ_AP014545.1"/>
</dbReference>
<comment type="subcellular location">
    <subcellularLocation>
        <location evidence="1">Cell membrane</location>
        <topology evidence="1">Multi-pass membrane protein</topology>
    </subcellularLocation>
</comment>
<dbReference type="InterPro" id="IPR050277">
    <property type="entry name" value="Sodium:Solute_Symporter"/>
</dbReference>
<gene>
    <name evidence="16" type="ORF">AMJAP_2257</name>
</gene>
<keyword evidence="11" id="KW-0739">Sodium transport</keyword>
<keyword evidence="9" id="KW-0406">Ion transport</keyword>
<keyword evidence="3" id="KW-0813">Transport</keyword>
<keyword evidence="13" id="KW-0175">Coiled coil</keyword>
<evidence type="ECO:0000256" key="1">
    <source>
        <dbReference type="ARBA" id="ARBA00004651"/>
    </source>
</evidence>
<feature type="transmembrane region" description="Helical" evidence="15">
    <location>
        <begin position="38"/>
        <end position="56"/>
    </location>
</feature>
<evidence type="ECO:0000313" key="16">
    <source>
        <dbReference type="EMBL" id="BBB26847.1"/>
    </source>
</evidence>
<dbReference type="PANTHER" id="PTHR48086:SF3">
    <property type="entry name" value="SODIUM_PROLINE SYMPORTER"/>
    <property type="match status" value="1"/>
</dbReference>
<evidence type="ECO:0000256" key="4">
    <source>
        <dbReference type="ARBA" id="ARBA00022475"/>
    </source>
</evidence>
<evidence type="ECO:0000256" key="15">
    <source>
        <dbReference type="SAM" id="Phobius"/>
    </source>
</evidence>
<feature type="transmembrane region" description="Helical" evidence="15">
    <location>
        <begin position="436"/>
        <end position="458"/>
    </location>
</feature>
<feature type="transmembrane region" description="Helical" evidence="15">
    <location>
        <begin position="403"/>
        <end position="429"/>
    </location>
</feature>
<dbReference type="Proteomes" id="UP000595663">
    <property type="component" value="Chromosome"/>
</dbReference>
<evidence type="ECO:0000256" key="6">
    <source>
        <dbReference type="ARBA" id="ARBA00022847"/>
    </source>
</evidence>
<keyword evidence="10 15" id="KW-0472">Membrane</keyword>
<feature type="coiled-coil region" evidence="13">
    <location>
        <begin position="666"/>
        <end position="693"/>
    </location>
</feature>
<evidence type="ECO:0000313" key="17">
    <source>
        <dbReference type="Proteomes" id="UP000595663"/>
    </source>
</evidence>
<evidence type="ECO:0000256" key="9">
    <source>
        <dbReference type="ARBA" id="ARBA00023065"/>
    </source>
</evidence>
<dbReference type="InterPro" id="IPR001734">
    <property type="entry name" value="Na/solute_symporter"/>
</dbReference>
<evidence type="ECO:0000256" key="12">
    <source>
        <dbReference type="ARBA" id="ARBA00033708"/>
    </source>
</evidence>
<name>A0A7R6PHY1_9GAMM</name>
<keyword evidence="5 15" id="KW-0812">Transmembrane</keyword>
<dbReference type="InterPro" id="IPR038377">
    <property type="entry name" value="Na/Glc_symporter_sf"/>
</dbReference>
<feature type="transmembrane region" description="Helical" evidence="15">
    <location>
        <begin position="376"/>
        <end position="397"/>
    </location>
</feature>
<proteinExistence type="inferred from homology"/>
<feature type="transmembrane region" description="Helical" evidence="15">
    <location>
        <begin position="6"/>
        <end position="26"/>
    </location>
</feature>
<evidence type="ECO:0000256" key="2">
    <source>
        <dbReference type="ARBA" id="ARBA00006434"/>
    </source>
</evidence>
<organism evidence="16 17">
    <name type="scientific">Amphritea japonica ATCC BAA-1530</name>
    <dbReference type="NCBI Taxonomy" id="1278309"/>
    <lineage>
        <taxon>Bacteria</taxon>
        <taxon>Pseudomonadati</taxon>
        <taxon>Pseudomonadota</taxon>
        <taxon>Gammaproteobacteria</taxon>
        <taxon>Oceanospirillales</taxon>
        <taxon>Oceanospirillaceae</taxon>
        <taxon>Amphritea</taxon>
    </lineage>
</organism>
<feature type="transmembrane region" description="Helical" evidence="15">
    <location>
        <begin position="196"/>
        <end position="215"/>
    </location>
</feature>
<dbReference type="CDD" id="cd10322">
    <property type="entry name" value="SLC5sbd"/>
    <property type="match status" value="1"/>
</dbReference>
<evidence type="ECO:0008006" key="18">
    <source>
        <dbReference type="Google" id="ProtNLM"/>
    </source>
</evidence>
<evidence type="ECO:0000256" key="11">
    <source>
        <dbReference type="ARBA" id="ARBA00023201"/>
    </source>
</evidence>
<feature type="transmembrane region" description="Helical" evidence="15">
    <location>
        <begin position="281"/>
        <end position="307"/>
    </location>
</feature>
<feature type="transmembrane region" description="Helical" evidence="15">
    <location>
        <begin position="496"/>
        <end position="514"/>
    </location>
</feature>
<feature type="transmembrane region" description="Helical" evidence="15">
    <location>
        <begin position="154"/>
        <end position="175"/>
    </location>
</feature>
<keyword evidence="7 15" id="KW-1133">Transmembrane helix</keyword>
<feature type="transmembrane region" description="Helical" evidence="15">
    <location>
        <begin position="327"/>
        <end position="355"/>
    </location>
</feature>
<feature type="transmembrane region" description="Helical" evidence="15">
    <location>
        <begin position="243"/>
        <end position="260"/>
    </location>
</feature>
<evidence type="ECO:0000256" key="7">
    <source>
        <dbReference type="ARBA" id="ARBA00022989"/>
    </source>
</evidence>
<reference evidence="16 17" key="1">
    <citation type="journal article" date="2008" name="Int. J. Syst. Evol. Microbiol.">
        <title>Amphritea japonica sp. nov. and Amphritea balenae sp. nov., isolated from the sediment adjacent to sperm whale carcasses off Kagoshima, Japan.</title>
        <authorList>
            <person name="Miyazaki M."/>
            <person name="Nogi Y."/>
            <person name="Fujiwara Y."/>
            <person name="Kawato M."/>
            <person name="Nagahama T."/>
            <person name="Kubokawa K."/>
            <person name="Horikoshi K."/>
        </authorList>
    </citation>
    <scope>NUCLEOTIDE SEQUENCE [LARGE SCALE GENOMIC DNA]</scope>
    <source>
        <strain evidence="16 17">ATCC BAA-1530</strain>
    </source>
</reference>
<dbReference type="GO" id="GO:0005886">
    <property type="term" value="C:plasma membrane"/>
    <property type="evidence" value="ECO:0007669"/>
    <property type="project" value="UniProtKB-SubCell"/>
</dbReference>
<evidence type="ECO:0000256" key="3">
    <source>
        <dbReference type="ARBA" id="ARBA00022448"/>
    </source>
</evidence>
<sequence>MFSSLTVILTVTLYMAVLFGIAQLVERRIAVRGEGFKSPWIYCLSLAVYHTSWTFYGSVGFAASSGLLFLGVYLGAILGIAFWWITLRRMVFAKEVFRITSIADFISTRYNRSESIAALVTLIALFGVLPYIALQLKAVVGSFQLITDHESSTMGWGLSGLLITLFMIAFTIMFGMRRLDPTERHQGMMTALAVECVIKLIAFISIGLFVSFSLFDGFDDITKRLFDQGFEKVISLSGTENSGAMWLTLIILSFAAIQNLPRMFHVAVVENANHQHIKTAIWVLPLYMILINLFVVPIAAGGLLMGLPEDAADFYVLMLPQMAGNNGLTLLAFIGGFSAATGMIIITTMTLSTMASNHLILPLLERLPACRFLKPFLLQIRWLLAALILLGSYGFAIEFSDSYILVAIGLISFVAVLQFSPALLGGIFWHKGNSMGAVSGLLAGFSMWGFTLIIPAMVNQGWISTAILTDGLFGVALFRPEALFGLDGLGSIPHSVFWTLLANVGFYIAGSLLYSPHKSERNHATEFLCSMNPAPTQKARPTGLDRYISLDDKLNEAQSLLEGYLSEDKTKEALYRITEDLQVSGKSHIAIIELLEFHRMLEHALAGSIGSASAHKAMETNIRYNNRESTDLKALYSHLVSELGQHLPESDQLTEHESGNQSYGLINKLQNKLSKLEKTIQLRDKQIKDMEVKLESRYQDIFQYRLETQKIRQENEKLKLQLESTLKIEKTQNAAKKQEAETPDETKS</sequence>
<dbReference type="Gene3D" id="1.20.1730.10">
    <property type="entry name" value="Sodium/glucose cotransporter"/>
    <property type="match status" value="1"/>
</dbReference>
<keyword evidence="4" id="KW-1003">Cell membrane</keyword>
<dbReference type="OrthoDB" id="9764438at2"/>
<feature type="transmembrane region" description="Helical" evidence="15">
    <location>
        <begin position="116"/>
        <end position="134"/>
    </location>
</feature>
<keyword evidence="6" id="KW-0769">Symport</keyword>
<dbReference type="EMBL" id="AP014545">
    <property type="protein sequence ID" value="BBB26847.1"/>
    <property type="molecule type" value="Genomic_DNA"/>
</dbReference>
<evidence type="ECO:0000256" key="10">
    <source>
        <dbReference type="ARBA" id="ARBA00023136"/>
    </source>
</evidence>
<accession>A0A7R6PHY1</accession>
<comment type="catalytic activity">
    <reaction evidence="12">
        <text>L-proline(in) + Na(+)(in) = L-proline(out) + Na(+)(out)</text>
        <dbReference type="Rhea" id="RHEA:28967"/>
        <dbReference type="ChEBI" id="CHEBI:29101"/>
        <dbReference type="ChEBI" id="CHEBI:60039"/>
    </reaction>
</comment>
<evidence type="ECO:0000256" key="14">
    <source>
        <dbReference type="SAM" id="MobiDB-lite"/>
    </source>
</evidence>
<feature type="transmembrane region" description="Helical" evidence="15">
    <location>
        <begin position="62"/>
        <end position="85"/>
    </location>
</feature>
<feature type="region of interest" description="Disordered" evidence="14">
    <location>
        <begin position="729"/>
        <end position="748"/>
    </location>
</feature>
<dbReference type="KEGG" id="ajp:AMJAP_2257"/>
<dbReference type="GO" id="GO:0015293">
    <property type="term" value="F:symporter activity"/>
    <property type="evidence" value="ECO:0007669"/>
    <property type="project" value="UniProtKB-KW"/>
</dbReference>
<dbReference type="PROSITE" id="PS50283">
    <property type="entry name" value="NA_SOLUT_SYMP_3"/>
    <property type="match status" value="1"/>
</dbReference>
<keyword evidence="8" id="KW-0915">Sodium</keyword>
<protein>
    <recommendedName>
        <fullName evidence="18">Na+/solute symporter</fullName>
    </recommendedName>
</protein>
<evidence type="ECO:0000256" key="13">
    <source>
        <dbReference type="SAM" id="Coils"/>
    </source>
</evidence>
<dbReference type="GO" id="GO:0006814">
    <property type="term" value="P:sodium ion transport"/>
    <property type="evidence" value="ECO:0007669"/>
    <property type="project" value="UniProtKB-KW"/>
</dbReference>
<evidence type="ECO:0000256" key="8">
    <source>
        <dbReference type="ARBA" id="ARBA00023053"/>
    </source>
</evidence>
<keyword evidence="17" id="KW-1185">Reference proteome</keyword>
<comment type="similarity">
    <text evidence="2">Belongs to the sodium:solute symporter (SSF) (TC 2.A.21) family.</text>
</comment>
<dbReference type="AlphaFoldDB" id="A0A7R6PHY1"/>
<dbReference type="PANTHER" id="PTHR48086">
    <property type="entry name" value="SODIUM/PROLINE SYMPORTER-RELATED"/>
    <property type="match status" value="1"/>
</dbReference>